<dbReference type="EnsemblMetazoa" id="XM_030977061">
    <property type="protein sequence ID" value="XP_030832921"/>
    <property type="gene ID" value="LOC115920676"/>
</dbReference>
<organism evidence="2 3">
    <name type="scientific">Strongylocentrotus purpuratus</name>
    <name type="common">Purple sea urchin</name>
    <dbReference type="NCBI Taxonomy" id="7668"/>
    <lineage>
        <taxon>Eukaryota</taxon>
        <taxon>Metazoa</taxon>
        <taxon>Echinodermata</taxon>
        <taxon>Eleutherozoa</taxon>
        <taxon>Echinozoa</taxon>
        <taxon>Echinoidea</taxon>
        <taxon>Euechinoidea</taxon>
        <taxon>Echinacea</taxon>
        <taxon>Camarodonta</taxon>
        <taxon>Echinidea</taxon>
        <taxon>Strongylocentrotidae</taxon>
        <taxon>Strongylocentrotus</taxon>
    </lineage>
</organism>
<dbReference type="RefSeq" id="XP_030832921.1">
    <property type="nucleotide sequence ID" value="XM_030977061.1"/>
</dbReference>
<accession>A0A7M7N8X7</accession>
<reference evidence="2" key="2">
    <citation type="submission" date="2021-01" db="UniProtKB">
        <authorList>
            <consortium name="EnsemblMetazoa"/>
        </authorList>
    </citation>
    <scope>IDENTIFICATION</scope>
</reference>
<dbReference type="AlphaFoldDB" id="A0A7M7N8X7"/>
<proteinExistence type="predicted"/>
<feature type="compositionally biased region" description="Low complexity" evidence="1">
    <location>
        <begin position="92"/>
        <end position="102"/>
    </location>
</feature>
<evidence type="ECO:0000313" key="3">
    <source>
        <dbReference type="Proteomes" id="UP000007110"/>
    </source>
</evidence>
<dbReference type="Proteomes" id="UP000007110">
    <property type="component" value="Unassembled WGS sequence"/>
</dbReference>
<feature type="region of interest" description="Disordered" evidence="1">
    <location>
        <begin position="92"/>
        <end position="113"/>
    </location>
</feature>
<protein>
    <submittedName>
        <fullName evidence="2">Uncharacterized protein</fullName>
    </submittedName>
</protein>
<keyword evidence="3" id="KW-1185">Reference proteome</keyword>
<name>A0A7M7N8X7_STRPU</name>
<dbReference type="InParanoid" id="A0A7M7N8X7"/>
<reference evidence="3" key="1">
    <citation type="submission" date="2015-02" db="EMBL/GenBank/DDBJ databases">
        <title>Genome sequencing for Strongylocentrotus purpuratus.</title>
        <authorList>
            <person name="Murali S."/>
            <person name="Liu Y."/>
            <person name="Vee V."/>
            <person name="English A."/>
            <person name="Wang M."/>
            <person name="Skinner E."/>
            <person name="Han Y."/>
            <person name="Muzny D.M."/>
            <person name="Worley K.C."/>
            <person name="Gibbs R.A."/>
        </authorList>
    </citation>
    <scope>NUCLEOTIDE SEQUENCE</scope>
</reference>
<dbReference type="GeneID" id="115920676"/>
<evidence type="ECO:0000313" key="2">
    <source>
        <dbReference type="EnsemblMetazoa" id="XP_030832921"/>
    </source>
</evidence>
<evidence type="ECO:0000256" key="1">
    <source>
        <dbReference type="SAM" id="MobiDB-lite"/>
    </source>
</evidence>
<dbReference type="OMA" id="SPCTAIL"/>
<dbReference type="KEGG" id="spu:115920676"/>
<sequence>MAAPMAGTTMFAKLLQQRVLQLSTRLQLCNRQLLQQPCPSVQRRMQATCSHHMWQQSPHHHQGLLQTTISSNLSSCNFHSLVSIRRLQQDTTATTSATGASSPIPDPSSGGHSLEDAAIAEETAEGNETLFEDEHGRYVSKVLIYMFSLL</sequence>